<name>A0A1H3GX06_EUBBA</name>
<gene>
    <name evidence="5" type="ORF">SAMN04488579_11553</name>
</gene>
<organism evidence="5 6">
    <name type="scientific">Eubacterium barkeri</name>
    <name type="common">Clostridium barkeri</name>
    <dbReference type="NCBI Taxonomy" id="1528"/>
    <lineage>
        <taxon>Bacteria</taxon>
        <taxon>Bacillati</taxon>
        <taxon>Bacillota</taxon>
        <taxon>Clostridia</taxon>
        <taxon>Eubacteriales</taxon>
        <taxon>Eubacteriaceae</taxon>
        <taxon>Eubacterium</taxon>
    </lineage>
</organism>
<dbReference type="OrthoDB" id="9783240at2"/>
<dbReference type="EMBL" id="FNOU01000015">
    <property type="protein sequence ID" value="SDY07515.1"/>
    <property type="molecule type" value="Genomic_DNA"/>
</dbReference>
<dbReference type="InterPro" id="IPR051010">
    <property type="entry name" value="BCAA_transport"/>
</dbReference>
<comment type="similarity">
    <text evidence="1">Belongs to the leucine-binding protein family.</text>
</comment>
<dbReference type="InterPro" id="IPR028081">
    <property type="entry name" value="Leu-bd"/>
</dbReference>
<protein>
    <submittedName>
        <fullName evidence="5">Amino acid/amide ABC transporter substrate-binding protein, HAAT family</fullName>
    </submittedName>
</protein>
<feature type="domain" description="Leucine-binding protein" evidence="4">
    <location>
        <begin position="39"/>
        <end position="385"/>
    </location>
</feature>
<sequence>MKKISLFLVVALLAATVFAGCGGGGQSTSGTGNTVEGDTIKIGVFQPTTGENGGGGMQEVLGVRYANTVKPTIDIGGKTYKIELVEVDNQSDKAAAVTAAQSLISQGVVAVSGSYGSAVSIAAGETFKNAKVPAVACSATNPQVTLGNDYYFRIAFLDPFQGTVMANYAIDSGYKKAAVISQNGDDYSTGLAGYFKQAFQDLGGEIVADETYQTNESDFNAILTKIKAANPECIFTPSSINTATLILPQIKANGITAKVMAGDTWENAAIISKDSVGIALSTFFDENDTSNPVATDFVTGFKAYLNSDPKNIASNANTDTVAAVSALSYDSYMAIYEALSKVDATNGITSEAIQAALKNVDTQGVTGKIVFDENGDAVKDTAFIKTVTDNSLASKTFEFVKTQTVKDNKK</sequence>
<evidence type="ECO:0000313" key="5">
    <source>
        <dbReference type="EMBL" id="SDY07515.1"/>
    </source>
</evidence>
<dbReference type="SUPFAM" id="SSF53822">
    <property type="entry name" value="Periplasmic binding protein-like I"/>
    <property type="match status" value="1"/>
</dbReference>
<dbReference type="Pfam" id="PF13458">
    <property type="entry name" value="Peripla_BP_6"/>
    <property type="match status" value="1"/>
</dbReference>
<accession>A0A1H3GX06</accession>
<reference evidence="6" key="1">
    <citation type="submission" date="2016-10" db="EMBL/GenBank/DDBJ databases">
        <authorList>
            <person name="Varghese N."/>
            <person name="Submissions S."/>
        </authorList>
    </citation>
    <scope>NUCLEOTIDE SEQUENCE [LARGE SCALE GENOMIC DNA]</scope>
    <source>
        <strain evidence="6">VPI 5359</strain>
    </source>
</reference>
<dbReference type="PROSITE" id="PS51257">
    <property type="entry name" value="PROKAR_LIPOPROTEIN"/>
    <property type="match status" value="1"/>
</dbReference>
<dbReference type="STRING" id="1528.SAMN04488579_11553"/>
<dbReference type="Proteomes" id="UP000199652">
    <property type="component" value="Unassembled WGS sequence"/>
</dbReference>
<proteinExistence type="inferred from homology"/>
<keyword evidence="2 3" id="KW-0732">Signal</keyword>
<dbReference type="PANTHER" id="PTHR30483:SF6">
    <property type="entry name" value="PERIPLASMIC BINDING PROTEIN OF ABC TRANSPORTER FOR NATURAL AMINO ACIDS"/>
    <property type="match status" value="1"/>
</dbReference>
<dbReference type="RefSeq" id="WP_090245837.1">
    <property type="nucleotide sequence ID" value="NZ_FNOU01000015.1"/>
</dbReference>
<evidence type="ECO:0000313" key="6">
    <source>
        <dbReference type="Proteomes" id="UP000199652"/>
    </source>
</evidence>
<feature type="signal peptide" evidence="3">
    <location>
        <begin position="1"/>
        <end position="19"/>
    </location>
</feature>
<dbReference type="AlphaFoldDB" id="A0A1H3GX06"/>
<feature type="chain" id="PRO_5039404871" evidence="3">
    <location>
        <begin position="20"/>
        <end position="410"/>
    </location>
</feature>
<dbReference type="CDD" id="cd06347">
    <property type="entry name" value="PBP1_ABC_LivK_ligand_binding-like"/>
    <property type="match status" value="1"/>
</dbReference>
<evidence type="ECO:0000259" key="4">
    <source>
        <dbReference type="Pfam" id="PF13458"/>
    </source>
</evidence>
<dbReference type="PANTHER" id="PTHR30483">
    <property type="entry name" value="LEUCINE-SPECIFIC-BINDING PROTEIN"/>
    <property type="match status" value="1"/>
</dbReference>
<evidence type="ECO:0000256" key="2">
    <source>
        <dbReference type="ARBA" id="ARBA00022729"/>
    </source>
</evidence>
<dbReference type="InterPro" id="IPR028082">
    <property type="entry name" value="Peripla_BP_I"/>
</dbReference>
<evidence type="ECO:0000256" key="3">
    <source>
        <dbReference type="SAM" id="SignalP"/>
    </source>
</evidence>
<evidence type="ECO:0000256" key="1">
    <source>
        <dbReference type="ARBA" id="ARBA00010062"/>
    </source>
</evidence>
<keyword evidence="6" id="KW-1185">Reference proteome</keyword>
<dbReference type="Gene3D" id="3.40.50.2300">
    <property type="match status" value="2"/>
</dbReference>